<evidence type="ECO:0000256" key="1">
    <source>
        <dbReference type="SAM" id="SignalP"/>
    </source>
</evidence>
<dbReference type="Proteomes" id="UP000266273">
    <property type="component" value="Unassembled WGS sequence"/>
</dbReference>
<gene>
    <name evidence="2" type="ORF">BXY53_1046</name>
</gene>
<keyword evidence="1" id="KW-0732">Signal</keyword>
<comment type="caution">
    <text evidence="2">The sequence shown here is derived from an EMBL/GenBank/DDBJ whole genome shotgun (WGS) entry which is preliminary data.</text>
</comment>
<organism evidence="2 3">
    <name type="scientific">Dichotomicrobium thermohalophilum</name>
    <dbReference type="NCBI Taxonomy" id="933063"/>
    <lineage>
        <taxon>Bacteria</taxon>
        <taxon>Pseudomonadati</taxon>
        <taxon>Pseudomonadota</taxon>
        <taxon>Alphaproteobacteria</taxon>
        <taxon>Hyphomicrobiales</taxon>
        <taxon>Hyphomicrobiaceae</taxon>
        <taxon>Dichotomicrobium</taxon>
    </lineage>
</organism>
<feature type="chain" id="PRO_5017233736" evidence="1">
    <location>
        <begin position="35"/>
        <end position="429"/>
    </location>
</feature>
<proteinExistence type="predicted"/>
<protein>
    <submittedName>
        <fullName evidence="2">Uncharacterized protein</fullName>
    </submittedName>
</protein>
<evidence type="ECO:0000313" key="3">
    <source>
        <dbReference type="Proteomes" id="UP000266273"/>
    </source>
</evidence>
<name>A0A397Q4I9_9HYPH</name>
<dbReference type="RefSeq" id="WP_147361500.1">
    <property type="nucleotide sequence ID" value="NZ_QXDF01000001.1"/>
</dbReference>
<sequence length="429" mass="46754">MGEKNVLMGEVRVRSLLGAVSVAALCVGAPAAMAADLLDRDETAKGVYETPHQYFVGLSARGLYGHMEREGSDFFRELQLDGETAKVVDPNFVSFDNDEEFSGFEGEAFIGKRYGDYAIAFFVGGSVISSDVSDSGSIEAEDRDDSYYLHLEAPEADKSRAFEWVDTNQFDVNDYDYDNDYDRREIAFGIRPTFFFGNEPAPSMKDVSLKDAPMPVEGGLQHMLQPMVFATLGTVEVDEHFSGFTDNDPPNQLPNILTNVPGNIEFAYNNDIESDFTGIGFGMSVRGPIHGGGLKIGYFATAKATAEFHDASATADWSYEQIGESGFVVITCEGSLDPVPENCPKNIKNQSQAGSESSTAKLSEEKTVWTLHLEGGLTFGVTEGVNLELGGRYRRTEAPQVIIDGTQDAYIAFEEAEELGGFVGLTAQF</sequence>
<accession>A0A397Q4I9</accession>
<reference evidence="2 3" key="1">
    <citation type="submission" date="2018-08" db="EMBL/GenBank/DDBJ databases">
        <title>Genomic Encyclopedia of Archaeal and Bacterial Type Strains, Phase II (KMG-II): from individual species to whole genera.</title>
        <authorList>
            <person name="Goeker M."/>
        </authorList>
    </citation>
    <scope>NUCLEOTIDE SEQUENCE [LARGE SCALE GENOMIC DNA]</scope>
    <source>
        <strain evidence="2 3">DSM 5002</strain>
    </source>
</reference>
<evidence type="ECO:0000313" key="2">
    <source>
        <dbReference type="EMBL" id="RIA55958.1"/>
    </source>
</evidence>
<keyword evidence="3" id="KW-1185">Reference proteome</keyword>
<feature type="signal peptide" evidence="1">
    <location>
        <begin position="1"/>
        <end position="34"/>
    </location>
</feature>
<dbReference type="AlphaFoldDB" id="A0A397Q4I9"/>
<dbReference type="EMBL" id="QXDF01000001">
    <property type="protein sequence ID" value="RIA55958.1"/>
    <property type="molecule type" value="Genomic_DNA"/>
</dbReference>